<evidence type="ECO:0000259" key="1">
    <source>
        <dbReference type="Pfam" id="PF01425"/>
    </source>
</evidence>
<dbReference type="Pfam" id="PF01425">
    <property type="entry name" value="Amidase"/>
    <property type="match status" value="1"/>
</dbReference>
<dbReference type="Proteomes" id="UP001364224">
    <property type="component" value="Unassembled WGS sequence"/>
</dbReference>
<dbReference type="InterPro" id="IPR023631">
    <property type="entry name" value="Amidase_dom"/>
</dbReference>
<feature type="domain" description="Amidase" evidence="1">
    <location>
        <begin position="13"/>
        <end position="243"/>
    </location>
</feature>
<proteinExistence type="predicted"/>
<name>A0ABU8BPW1_9BRAD</name>
<evidence type="ECO:0000313" key="2">
    <source>
        <dbReference type="EMBL" id="MEH2560137.1"/>
    </source>
</evidence>
<dbReference type="PANTHER" id="PTHR11895">
    <property type="entry name" value="TRANSAMIDASE"/>
    <property type="match status" value="1"/>
</dbReference>
<sequence length="260" mass="28359">MFKKNYIVSRQFSLSTSLDTIGPIALGVADCFVADQVLSGEGVPSRPRVASPNTFRLIVARGRLFHRCEPEVLNAFESTVERLRSYGLQIDDGSIEAALDNVAGIDKIGTFPSIKVGATLRSLGISTLDGVDPKTRVRIEAGASILAVDYVRMARLRHAAIRSFEQSFTENEVFILPTTPIRAPFLSSVEEDSAFHEFNGLVLRNPRVANMLDCPSISLPLSLDGLSAGLMLIGRRNADRRLLEIASSVETLLRGYSHAV</sequence>
<protein>
    <submittedName>
        <fullName evidence="2">Asp-tRNA(Asn)/Glu-tRNA(Gln) amidotransferase A subunit family amidase</fullName>
    </submittedName>
</protein>
<comment type="caution">
    <text evidence="2">The sequence shown here is derived from an EMBL/GenBank/DDBJ whole genome shotgun (WGS) entry which is preliminary data.</text>
</comment>
<dbReference type="InterPro" id="IPR000120">
    <property type="entry name" value="Amidase"/>
</dbReference>
<dbReference type="RefSeq" id="WP_334488994.1">
    <property type="nucleotide sequence ID" value="NZ_JAZHRV010000001.1"/>
</dbReference>
<dbReference type="SUPFAM" id="SSF75304">
    <property type="entry name" value="Amidase signature (AS) enzymes"/>
    <property type="match status" value="1"/>
</dbReference>
<organism evidence="2 3">
    <name type="scientific">Bradyrhizobium algeriense</name>
    <dbReference type="NCBI Taxonomy" id="634784"/>
    <lineage>
        <taxon>Bacteria</taxon>
        <taxon>Pseudomonadati</taxon>
        <taxon>Pseudomonadota</taxon>
        <taxon>Alphaproteobacteria</taxon>
        <taxon>Hyphomicrobiales</taxon>
        <taxon>Nitrobacteraceae</taxon>
        <taxon>Bradyrhizobium</taxon>
    </lineage>
</organism>
<accession>A0ABU8BPW1</accession>
<evidence type="ECO:0000313" key="3">
    <source>
        <dbReference type="Proteomes" id="UP001364224"/>
    </source>
</evidence>
<dbReference type="EMBL" id="JAZHRV010000001">
    <property type="protein sequence ID" value="MEH2560137.1"/>
    <property type="molecule type" value="Genomic_DNA"/>
</dbReference>
<dbReference type="Gene3D" id="3.90.1300.10">
    <property type="entry name" value="Amidase signature (AS) domain"/>
    <property type="match status" value="1"/>
</dbReference>
<keyword evidence="3" id="KW-1185">Reference proteome</keyword>
<dbReference type="PANTHER" id="PTHR11895:SF176">
    <property type="entry name" value="AMIDASE AMID-RELATED"/>
    <property type="match status" value="1"/>
</dbReference>
<reference evidence="2 3" key="1">
    <citation type="submission" date="2024-02" db="EMBL/GenBank/DDBJ databases">
        <title>Adaptive strategies in a cosmopolitan and abundant soil bacterium.</title>
        <authorList>
            <person name="Carini P."/>
        </authorList>
    </citation>
    <scope>NUCLEOTIDE SEQUENCE [LARGE SCALE GENOMIC DNA]</scope>
    <source>
        <strain evidence="2 3">AZCC 1608</strain>
    </source>
</reference>
<gene>
    <name evidence="2" type="ORF">V1286_007666</name>
</gene>
<dbReference type="InterPro" id="IPR036928">
    <property type="entry name" value="AS_sf"/>
</dbReference>